<feature type="signal peptide" evidence="2">
    <location>
        <begin position="1"/>
        <end position="22"/>
    </location>
</feature>
<name>A0AAN6ZZX6_9PEZI</name>
<dbReference type="AlphaFoldDB" id="A0AAN6ZZX6"/>
<dbReference type="EMBL" id="MU856841">
    <property type="protein sequence ID" value="KAK4158210.1"/>
    <property type="molecule type" value="Genomic_DNA"/>
</dbReference>
<keyword evidence="4" id="KW-1185">Reference proteome</keyword>
<feature type="compositionally biased region" description="Low complexity" evidence="1">
    <location>
        <begin position="164"/>
        <end position="212"/>
    </location>
</feature>
<feature type="compositionally biased region" description="Polar residues" evidence="1">
    <location>
        <begin position="213"/>
        <end position="223"/>
    </location>
</feature>
<organism evidence="3 4">
    <name type="scientific">Chaetomidium leptoderma</name>
    <dbReference type="NCBI Taxonomy" id="669021"/>
    <lineage>
        <taxon>Eukaryota</taxon>
        <taxon>Fungi</taxon>
        <taxon>Dikarya</taxon>
        <taxon>Ascomycota</taxon>
        <taxon>Pezizomycotina</taxon>
        <taxon>Sordariomycetes</taxon>
        <taxon>Sordariomycetidae</taxon>
        <taxon>Sordariales</taxon>
        <taxon>Chaetomiaceae</taxon>
        <taxon>Chaetomidium</taxon>
    </lineage>
</organism>
<evidence type="ECO:0000313" key="4">
    <source>
        <dbReference type="Proteomes" id="UP001302745"/>
    </source>
</evidence>
<keyword evidence="2" id="KW-0732">Signal</keyword>
<evidence type="ECO:0000256" key="2">
    <source>
        <dbReference type="SAM" id="SignalP"/>
    </source>
</evidence>
<feature type="compositionally biased region" description="Low complexity" evidence="1">
    <location>
        <begin position="128"/>
        <end position="156"/>
    </location>
</feature>
<feature type="region of interest" description="Disordered" evidence="1">
    <location>
        <begin position="112"/>
        <end position="230"/>
    </location>
</feature>
<dbReference type="Proteomes" id="UP001302745">
    <property type="component" value="Unassembled WGS sequence"/>
</dbReference>
<evidence type="ECO:0000256" key="1">
    <source>
        <dbReference type="SAM" id="MobiDB-lite"/>
    </source>
</evidence>
<reference evidence="3" key="2">
    <citation type="submission" date="2023-05" db="EMBL/GenBank/DDBJ databases">
        <authorList>
            <consortium name="Lawrence Berkeley National Laboratory"/>
            <person name="Steindorff A."/>
            <person name="Hensen N."/>
            <person name="Bonometti L."/>
            <person name="Westerberg I."/>
            <person name="Brannstrom I.O."/>
            <person name="Guillou S."/>
            <person name="Cros-Aarteil S."/>
            <person name="Calhoun S."/>
            <person name="Haridas S."/>
            <person name="Kuo A."/>
            <person name="Mondo S."/>
            <person name="Pangilinan J."/>
            <person name="Riley R."/>
            <person name="Labutti K."/>
            <person name="Andreopoulos B."/>
            <person name="Lipzen A."/>
            <person name="Chen C."/>
            <person name="Yanf M."/>
            <person name="Daum C."/>
            <person name="Ng V."/>
            <person name="Clum A."/>
            <person name="Ohm R."/>
            <person name="Martin F."/>
            <person name="Silar P."/>
            <person name="Natvig D."/>
            <person name="Lalanne C."/>
            <person name="Gautier V."/>
            <person name="Ament-Velasquez S.L."/>
            <person name="Kruys A."/>
            <person name="Hutchinson M.I."/>
            <person name="Powell A.J."/>
            <person name="Barry K."/>
            <person name="Miller A.N."/>
            <person name="Grigoriev I.V."/>
            <person name="Debuchy R."/>
            <person name="Gladieux P."/>
            <person name="Thoren M.H."/>
            <person name="Johannesson H."/>
        </authorList>
    </citation>
    <scope>NUCLEOTIDE SEQUENCE</scope>
    <source>
        <strain evidence="3">CBS 538.74</strain>
    </source>
</reference>
<evidence type="ECO:0000313" key="3">
    <source>
        <dbReference type="EMBL" id="KAK4158210.1"/>
    </source>
</evidence>
<reference evidence="3" key="1">
    <citation type="journal article" date="2023" name="Mol. Phylogenet. Evol.">
        <title>Genome-scale phylogeny and comparative genomics of the fungal order Sordariales.</title>
        <authorList>
            <person name="Hensen N."/>
            <person name="Bonometti L."/>
            <person name="Westerberg I."/>
            <person name="Brannstrom I.O."/>
            <person name="Guillou S."/>
            <person name="Cros-Aarteil S."/>
            <person name="Calhoun S."/>
            <person name="Haridas S."/>
            <person name="Kuo A."/>
            <person name="Mondo S."/>
            <person name="Pangilinan J."/>
            <person name="Riley R."/>
            <person name="LaButti K."/>
            <person name="Andreopoulos B."/>
            <person name="Lipzen A."/>
            <person name="Chen C."/>
            <person name="Yan M."/>
            <person name="Daum C."/>
            <person name="Ng V."/>
            <person name="Clum A."/>
            <person name="Steindorff A."/>
            <person name="Ohm R.A."/>
            <person name="Martin F."/>
            <person name="Silar P."/>
            <person name="Natvig D.O."/>
            <person name="Lalanne C."/>
            <person name="Gautier V."/>
            <person name="Ament-Velasquez S.L."/>
            <person name="Kruys A."/>
            <person name="Hutchinson M.I."/>
            <person name="Powell A.J."/>
            <person name="Barry K."/>
            <person name="Miller A.N."/>
            <person name="Grigoriev I.V."/>
            <person name="Debuchy R."/>
            <person name="Gladieux P."/>
            <person name="Hiltunen Thoren M."/>
            <person name="Johannesson H."/>
        </authorList>
    </citation>
    <scope>NUCLEOTIDE SEQUENCE</scope>
    <source>
        <strain evidence="3">CBS 538.74</strain>
    </source>
</reference>
<feature type="chain" id="PRO_5042831974" description="Extracellular membrane protein CFEM domain-containing protein" evidence="2">
    <location>
        <begin position="23"/>
        <end position="254"/>
    </location>
</feature>
<gene>
    <name evidence="3" type="ORF">C8A00DRAFT_39586</name>
</gene>
<sequence>MIFKHIGLALVGAALLLAQAQATFQFNDCVGSCITSSGCKTDSARCMCREARELLLDSVISCLFFNCKSDLRTFDDAFLKPIEEGCADSHRRIPKSKLKAAERMAHDYISRLPAPTTAEPAPTPKPTSPSLEKPTSSFSSSSSSTTTKESTPSHTSSADRAIEDSTSAADRTTTTAAATTTTAPTRAAAAPTSATTTTQSSATTPSQSSAASNSGSNFDTNPFGSSSSAGSAGIRPLLSLLGLPLALGIMALLR</sequence>
<protein>
    <recommendedName>
        <fullName evidence="5">Extracellular membrane protein CFEM domain-containing protein</fullName>
    </recommendedName>
</protein>
<comment type="caution">
    <text evidence="3">The sequence shown here is derived from an EMBL/GenBank/DDBJ whole genome shotgun (WGS) entry which is preliminary data.</text>
</comment>
<accession>A0AAN6ZZX6</accession>
<proteinExistence type="predicted"/>
<evidence type="ECO:0008006" key="5">
    <source>
        <dbReference type="Google" id="ProtNLM"/>
    </source>
</evidence>